<feature type="domain" description="MSP" evidence="1">
    <location>
        <begin position="283"/>
        <end position="325"/>
    </location>
</feature>
<dbReference type="SUPFAM" id="SSF49354">
    <property type="entry name" value="PapD-like"/>
    <property type="match status" value="1"/>
</dbReference>
<dbReference type="Pfam" id="PF00635">
    <property type="entry name" value="Motile_Sperm"/>
    <property type="match status" value="1"/>
</dbReference>
<protein>
    <recommendedName>
        <fullName evidence="1">MSP domain-containing protein</fullName>
    </recommendedName>
</protein>
<accession>A0A4S4EVV3</accession>
<keyword evidence="3" id="KW-1185">Reference proteome</keyword>
<dbReference type="SUPFAM" id="SSF52096">
    <property type="entry name" value="ClpP/crotonase"/>
    <property type="match status" value="1"/>
</dbReference>
<dbReference type="Gene3D" id="3.30.750.44">
    <property type="match status" value="1"/>
</dbReference>
<organism evidence="2 3">
    <name type="scientific">Camellia sinensis var. sinensis</name>
    <name type="common">China tea</name>
    <dbReference type="NCBI Taxonomy" id="542762"/>
    <lineage>
        <taxon>Eukaryota</taxon>
        <taxon>Viridiplantae</taxon>
        <taxon>Streptophyta</taxon>
        <taxon>Embryophyta</taxon>
        <taxon>Tracheophyta</taxon>
        <taxon>Spermatophyta</taxon>
        <taxon>Magnoliopsida</taxon>
        <taxon>eudicotyledons</taxon>
        <taxon>Gunneridae</taxon>
        <taxon>Pentapetalae</taxon>
        <taxon>asterids</taxon>
        <taxon>Ericales</taxon>
        <taxon>Theaceae</taxon>
        <taxon>Camellia</taxon>
    </lineage>
</organism>
<dbReference type="AlphaFoldDB" id="A0A4S4EVV3"/>
<dbReference type="Proteomes" id="UP000306102">
    <property type="component" value="Unassembled WGS sequence"/>
</dbReference>
<dbReference type="InterPro" id="IPR008962">
    <property type="entry name" value="PapD-like_sf"/>
</dbReference>
<proteinExistence type="predicted"/>
<name>A0A4S4EVV3_CAMSN</name>
<dbReference type="EMBL" id="SDRB02001791">
    <property type="protein sequence ID" value="THG20654.1"/>
    <property type="molecule type" value="Genomic_DNA"/>
</dbReference>
<dbReference type="InterPro" id="IPR013783">
    <property type="entry name" value="Ig-like_fold"/>
</dbReference>
<dbReference type="InterPro" id="IPR000535">
    <property type="entry name" value="MSP_dom"/>
</dbReference>
<evidence type="ECO:0000313" key="3">
    <source>
        <dbReference type="Proteomes" id="UP000306102"/>
    </source>
</evidence>
<dbReference type="PANTHER" id="PTHR31182">
    <property type="entry name" value="C2 NT-TYPE DOMAIN-CONTAINING PROTEIN"/>
    <property type="match status" value="1"/>
</dbReference>
<evidence type="ECO:0000313" key="2">
    <source>
        <dbReference type="EMBL" id="THG20654.1"/>
    </source>
</evidence>
<comment type="caution">
    <text evidence="2">The sequence shown here is derived from an EMBL/GenBank/DDBJ whole genome shotgun (WGS) entry which is preliminary data.</text>
</comment>
<sequence>MNEKLTSTISYCKGDAKANETPIEEPKTRAKVLDIPSSCSMDIDSQTNNQLPQVITSEEISAAVCDDKPDRLEIARIYNEKLDVNEPTNEQTEPNTTALHEKSFIGFFGLEKFETLKGVISFDQIWDEIKKNAESDNDVPRIYIVSWNDHFFVLKVDVNAYYIIDTFGERLFEGCNQAYILRFDDSALMRGKVEKEGISSDQASEDEICSGKECCREFMKRFLATIPLRELESEDKKEPVSSFALYQRLQIEFNFTTSLSLSSSSSASSTNSTSSLFSNEKLLSIDPLELKFSFELKRQISSSFQLLNKADKHVAFKVKTTKPKKRHLQICNARTGFLYRVRLHALVLPGRILTQKCLTRRQFQENMLRFRTTTLRSIARGVVSLAAAAAVAAISISCDTPPPALADSLMVAFPVSRAPEVNAVQRTLVEAWGLIRETFVDPTFNHQDWDLKLQQTRVEMFPLRSADAAYNKIRGTLSTLGDPFTRIISPKEY</sequence>
<dbReference type="InterPro" id="IPR029045">
    <property type="entry name" value="ClpP/crotonase-like_dom_sf"/>
</dbReference>
<dbReference type="STRING" id="542762.A0A4S4EVV3"/>
<reference evidence="2 3" key="1">
    <citation type="journal article" date="2018" name="Proc. Natl. Acad. Sci. U.S.A.">
        <title>Draft genome sequence of Camellia sinensis var. sinensis provides insights into the evolution of the tea genome and tea quality.</title>
        <authorList>
            <person name="Wei C."/>
            <person name="Yang H."/>
            <person name="Wang S."/>
            <person name="Zhao J."/>
            <person name="Liu C."/>
            <person name="Gao L."/>
            <person name="Xia E."/>
            <person name="Lu Y."/>
            <person name="Tai Y."/>
            <person name="She G."/>
            <person name="Sun J."/>
            <person name="Cao H."/>
            <person name="Tong W."/>
            <person name="Gao Q."/>
            <person name="Li Y."/>
            <person name="Deng W."/>
            <person name="Jiang X."/>
            <person name="Wang W."/>
            <person name="Chen Q."/>
            <person name="Zhang S."/>
            <person name="Li H."/>
            <person name="Wu J."/>
            <person name="Wang P."/>
            <person name="Li P."/>
            <person name="Shi C."/>
            <person name="Zheng F."/>
            <person name="Jian J."/>
            <person name="Huang B."/>
            <person name="Shan D."/>
            <person name="Shi M."/>
            <person name="Fang C."/>
            <person name="Yue Y."/>
            <person name="Li F."/>
            <person name="Li D."/>
            <person name="Wei S."/>
            <person name="Han B."/>
            <person name="Jiang C."/>
            <person name="Yin Y."/>
            <person name="Xia T."/>
            <person name="Zhang Z."/>
            <person name="Bennetzen J.L."/>
            <person name="Zhao S."/>
            <person name="Wan X."/>
        </authorList>
    </citation>
    <scope>NUCLEOTIDE SEQUENCE [LARGE SCALE GENOMIC DNA]</scope>
    <source>
        <strain evidence="3">cv. Shuchazao</strain>
        <tissue evidence="2">Leaf</tissue>
    </source>
</reference>
<dbReference type="PANTHER" id="PTHR31182:SF17">
    <property type="entry name" value="EEIG1_EHBP1 PROTEIN AMINO-TERMINAL DOMAIN PROTEIN"/>
    <property type="match status" value="1"/>
</dbReference>
<gene>
    <name evidence="2" type="ORF">TEA_001010</name>
</gene>
<evidence type="ECO:0000259" key="1">
    <source>
        <dbReference type="Pfam" id="PF00635"/>
    </source>
</evidence>
<dbReference type="Gene3D" id="2.60.40.10">
    <property type="entry name" value="Immunoglobulins"/>
    <property type="match status" value="1"/>
</dbReference>